<evidence type="ECO:0000256" key="1">
    <source>
        <dbReference type="SAM" id="MobiDB-lite"/>
    </source>
</evidence>
<sequence length="125" mass="12719">MRQSAIHTARSIAFGGLMLVGGGGAEALAQARSTPASPSTSPTGVVAQRQTLTDRQPQGPGMPGVDAQQTTRTNNPPAFHILGIPVQISAPVSPPYNGDGTYQTFAGQPANGRNAIATRSIDGSP</sequence>
<protein>
    <submittedName>
        <fullName evidence="2">Uncharacterized protein</fullName>
    </submittedName>
</protein>
<feature type="compositionally biased region" description="Polar residues" evidence="1">
    <location>
        <begin position="67"/>
        <end position="76"/>
    </location>
</feature>
<evidence type="ECO:0000313" key="2">
    <source>
        <dbReference type="EMBL" id="MCQ8241108.1"/>
    </source>
</evidence>
<organism evidence="2 3">
    <name type="scientific">Rhizosaccharibacter radicis</name>
    <dbReference type="NCBI Taxonomy" id="2782605"/>
    <lineage>
        <taxon>Bacteria</taxon>
        <taxon>Pseudomonadati</taxon>
        <taxon>Pseudomonadota</taxon>
        <taxon>Alphaproteobacteria</taxon>
        <taxon>Acetobacterales</taxon>
        <taxon>Acetobacteraceae</taxon>
        <taxon>Rhizosaccharibacter</taxon>
    </lineage>
</organism>
<keyword evidence="3" id="KW-1185">Reference proteome</keyword>
<dbReference type="EMBL" id="JAMZEJ010000005">
    <property type="protein sequence ID" value="MCQ8241108.1"/>
    <property type="molecule type" value="Genomic_DNA"/>
</dbReference>
<dbReference type="RefSeq" id="WP_422919850.1">
    <property type="nucleotide sequence ID" value="NZ_JAMZEJ010000005.1"/>
</dbReference>
<proteinExistence type="predicted"/>
<name>A0ABT1VZQ8_9PROT</name>
<dbReference type="Proteomes" id="UP001524547">
    <property type="component" value="Unassembled WGS sequence"/>
</dbReference>
<reference evidence="2 3" key="1">
    <citation type="submission" date="2022-06" db="EMBL/GenBank/DDBJ databases">
        <title>Rhizosaccharibacter gen. nov. sp. nov. KSS12, endophytic bacteria isolated from sugarcane.</title>
        <authorList>
            <person name="Pitiwittayakul N."/>
        </authorList>
    </citation>
    <scope>NUCLEOTIDE SEQUENCE [LARGE SCALE GENOMIC DNA]</scope>
    <source>
        <strain evidence="2 3">KSS12</strain>
    </source>
</reference>
<evidence type="ECO:0000313" key="3">
    <source>
        <dbReference type="Proteomes" id="UP001524547"/>
    </source>
</evidence>
<accession>A0ABT1VZQ8</accession>
<comment type="caution">
    <text evidence="2">The sequence shown here is derived from an EMBL/GenBank/DDBJ whole genome shotgun (WGS) entry which is preliminary data.</text>
</comment>
<feature type="compositionally biased region" description="Low complexity" evidence="1">
    <location>
        <begin position="28"/>
        <end position="43"/>
    </location>
</feature>
<feature type="region of interest" description="Disordered" evidence="1">
    <location>
        <begin position="28"/>
        <end position="79"/>
    </location>
</feature>
<gene>
    <name evidence="2" type="ORF">NFI88_09680</name>
</gene>
<feature type="region of interest" description="Disordered" evidence="1">
    <location>
        <begin position="99"/>
        <end position="125"/>
    </location>
</feature>